<dbReference type="Proteomes" id="UP000225402">
    <property type="component" value="Segment"/>
</dbReference>
<sequence>MKMIDRSFLDRMPHELKEAIAEDCEDFLVHRHIPLQSHSYDNIIIHALKEGYQMKLFDRPIRRPA</sequence>
<dbReference type="EMBL" id="KX349292">
    <property type="protein sequence ID" value="AOO11785.1"/>
    <property type="molecule type" value="Genomic_DNA"/>
</dbReference>
<evidence type="ECO:0000313" key="5">
    <source>
        <dbReference type="Proteomes" id="UP000222561"/>
    </source>
</evidence>
<dbReference type="Proteomes" id="UP000222561">
    <property type="component" value="Segment"/>
</dbReference>
<evidence type="ECO:0000313" key="3">
    <source>
        <dbReference type="EMBL" id="AOO12486.1"/>
    </source>
</evidence>
<reference evidence="1 7" key="2">
    <citation type="submission" date="2016-01" db="EMBL/GenBank/DDBJ databases">
        <title>The genomic content and context of auxiliary metabolic genes in marine cyanophages.</title>
        <authorList>
            <person name="Marston M.F."/>
            <person name="Martiny J.B.H."/>
            <person name="Crummett L.T."/>
        </authorList>
    </citation>
    <scope>NUCLEOTIDE SEQUENCE [LARGE SCALE GENOMIC DNA]</scope>
    <source>
        <strain evidence="1">W2_07_0710</strain>
    </source>
</reference>
<reference evidence="5 6" key="1">
    <citation type="journal article" date="2016" name="Environ. Microbiol.">
        <title>Genomic diversification of marine cyanophages into stable ecotypes.</title>
        <authorList>
            <person name="Marston M.F."/>
            <person name="Martiny J.B."/>
        </authorList>
    </citation>
    <scope>NUCLEOTIDE SEQUENCE [LARGE SCALE GENOMIC DNA]</scope>
    <source>
        <strain evidence="2">Np_05_0604</strain>
        <strain evidence="3">Sn_08_0709</strain>
        <strain evidence="4">W2_10_0709</strain>
    </source>
</reference>
<dbReference type="EMBL" id="KX349295">
    <property type="protein sequence ID" value="AOO12486.1"/>
    <property type="molecule type" value="Genomic_DNA"/>
</dbReference>
<dbReference type="Proteomes" id="UP000225786">
    <property type="component" value="Segment"/>
</dbReference>
<evidence type="ECO:0000313" key="7">
    <source>
        <dbReference type="Proteomes" id="UP000225786"/>
    </source>
</evidence>
<gene>
    <name evidence="2" type="ORF">Np050604_069</name>
    <name evidence="3" type="ORF">Sn080709_069</name>
    <name evidence="4" type="ORF">W2100709_069</name>
    <name evidence="1" type="ORF">W270710_069</name>
</gene>
<evidence type="ECO:0000313" key="1">
    <source>
        <dbReference type="EMBL" id="AMO43313.1"/>
    </source>
</evidence>
<evidence type="ECO:0000313" key="2">
    <source>
        <dbReference type="EMBL" id="AOO11785.1"/>
    </source>
</evidence>
<dbReference type="EMBL" id="KU594607">
    <property type="protein sequence ID" value="AMO43313.1"/>
    <property type="molecule type" value="Genomic_DNA"/>
</dbReference>
<evidence type="ECO:0000313" key="6">
    <source>
        <dbReference type="Proteomes" id="UP000225402"/>
    </source>
</evidence>
<organism evidence="1 7">
    <name type="scientific">Cyanophage S-RIM44</name>
    <dbReference type="NCBI Taxonomy" id="1278485"/>
    <lineage>
        <taxon>Viruses</taxon>
        <taxon>Duplodnaviria</taxon>
        <taxon>Heunggongvirae</taxon>
        <taxon>Uroviricota</taxon>
        <taxon>Caudoviricetes</taxon>
        <taxon>Pantevenvirales</taxon>
        <taxon>Kyanoviridae</taxon>
        <taxon>Vellamovirus</taxon>
        <taxon>Vellamovirus rhodeisland44</taxon>
    </lineage>
</organism>
<protein>
    <submittedName>
        <fullName evidence="1">Uncharacterized protein</fullName>
    </submittedName>
</protein>
<name>A0A140IEP8_9CAUD</name>
<evidence type="ECO:0000313" key="4">
    <source>
        <dbReference type="EMBL" id="AOO12951.1"/>
    </source>
</evidence>
<accession>A0A140IEP8</accession>
<proteinExistence type="predicted"/>
<dbReference type="EMBL" id="KX349297">
    <property type="protein sequence ID" value="AOO12951.1"/>
    <property type="molecule type" value="Genomic_DNA"/>
</dbReference>
<dbReference type="Proteomes" id="UP000225478">
    <property type="component" value="Segment"/>
</dbReference>